<name>A0A4Z2AY95_9TELE</name>
<dbReference type="CDD" id="cd17343">
    <property type="entry name" value="MFS_SLC37A4"/>
    <property type="match status" value="1"/>
</dbReference>
<protein>
    <recommendedName>
        <fullName evidence="8">Ig-like domain-containing protein</fullName>
    </recommendedName>
</protein>
<keyword evidence="4 7" id="KW-0472">Membrane</keyword>
<feature type="transmembrane region" description="Helical" evidence="7">
    <location>
        <begin position="367"/>
        <end position="390"/>
    </location>
</feature>
<dbReference type="Pfam" id="PF22705">
    <property type="entry name" value="C2-set_3"/>
    <property type="match status" value="1"/>
</dbReference>
<feature type="domain" description="Ig-like" evidence="8">
    <location>
        <begin position="522"/>
        <end position="613"/>
    </location>
</feature>
<comment type="subcellular location">
    <subcellularLocation>
        <location evidence="1">Endomembrane system</location>
        <topology evidence="1">Multi-pass membrane protein</topology>
    </subcellularLocation>
</comment>
<dbReference type="PROSITE" id="PS50835">
    <property type="entry name" value="IG_LIKE"/>
    <property type="match status" value="1"/>
</dbReference>
<feature type="transmembrane region" description="Helical" evidence="7">
    <location>
        <begin position="184"/>
        <end position="204"/>
    </location>
</feature>
<keyword evidence="10" id="KW-1185">Reference proteome</keyword>
<evidence type="ECO:0000256" key="3">
    <source>
        <dbReference type="ARBA" id="ARBA00022989"/>
    </source>
</evidence>
<dbReference type="Gene3D" id="1.20.1250.20">
    <property type="entry name" value="MFS general substrate transporter like domains"/>
    <property type="match status" value="2"/>
</dbReference>
<dbReference type="InterPro" id="IPR007110">
    <property type="entry name" value="Ig-like_dom"/>
</dbReference>
<dbReference type="InterPro" id="IPR053896">
    <property type="entry name" value="BTN3A2-like_Ig-C"/>
</dbReference>
<evidence type="ECO:0000256" key="5">
    <source>
        <dbReference type="ARBA" id="ARBA00023319"/>
    </source>
</evidence>
<dbReference type="GO" id="GO:0005789">
    <property type="term" value="C:endoplasmic reticulum membrane"/>
    <property type="evidence" value="ECO:0007669"/>
    <property type="project" value="TreeGrafter"/>
</dbReference>
<feature type="transmembrane region" description="Helical" evidence="7">
    <location>
        <begin position="109"/>
        <end position="126"/>
    </location>
</feature>
<evidence type="ECO:0000256" key="1">
    <source>
        <dbReference type="ARBA" id="ARBA00004127"/>
    </source>
</evidence>
<dbReference type="GO" id="GO:0061513">
    <property type="term" value="F:glucose 6-phosphate:phosphate antiporter activity"/>
    <property type="evidence" value="ECO:0007669"/>
    <property type="project" value="TreeGrafter"/>
</dbReference>
<evidence type="ECO:0000256" key="6">
    <source>
        <dbReference type="SAM" id="MobiDB-lite"/>
    </source>
</evidence>
<gene>
    <name evidence="9" type="ORF">fugu_008717</name>
</gene>
<dbReference type="PROSITE" id="PS00942">
    <property type="entry name" value="GLPT"/>
    <property type="match status" value="1"/>
</dbReference>
<feature type="transmembrane region" description="Helical" evidence="7">
    <location>
        <begin position="319"/>
        <end position="338"/>
    </location>
</feature>
<feature type="region of interest" description="Disordered" evidence="6">
    <location>
        <begin position="663"/>
        <end position="708"/>
    </location>
</feature>
<dbReference type="InterPro" id="IPR021159">
    <property type="entry name" value="Sugar-P_transporter_CS"/>
</dbReference>
<dbReference type="Gene3D" id="2.60.40.10">
    <property type="entry name" value="Immunoglobulins"/>
    <property type="match status" value="1"/>
</dbReference>
<dbReference type="Pfam" id="PF07690">
    <property type="entry name" value="MFS_1"/>
    <property type="match status" value="1"/>
</dbReference>
<proteinExistence type="predicted"/>
<feature type="transmembrane region" description="Helical" evidence="7">
    <location>
        <begin position="38"/>
        <end position="57"/>
    </location>
</feature>
<sequence>IHVVFVFKQVKAFPSLSRTPRPTFPESGQKIMAARSYGYYRAAIFLCMFTGYALYFFNRKTFSFVMPSVMEEIELDKDDLGLITSSQTMAYAISKFISGVLSDRISARWLFSIGLLPAMFSLLWFINGLGQGCGWPPCGKVLRKWFEPSQFGTWWSLLSCSMNLAGSLGPICVTVLLQYYDWRTILTMSGTLCAAFAFVCLVFVRNDPKDVGLPSIELSAKKDARAGHGECTLTDFLLSPFLWVLSLTYLVVFGVKTAATDWGQLFLMQEKGQTALMGSTYMSALEVGGFVGSLASGFLTDRAVARQGLGSHGNPRHSLLIIMMAGMYLSMYLFRVTITPDVPKETPLWVQLIHPISILLGVSEKEIWILLLGAMFGFSSYGPISLFGVIASESAPSNFCGTSHAVVALMANVLSQDFRLEPARTAVLSNSTVRFNATVPGIWKVMTWDISDSLVLSASLDNSFEVIPSSEQFSARLCSDNDTSCVEFSISSVTRNQSGPVVCRVLGAYGSRTASLSVQESGTVSIMNREMTVTQDQQVEFQCLTGGWYPQPTVGWSLNGIAVNSSLYNTSSVEDGDSFNSTSILNFKAVSSATVECWATVAALTSPRSSSVDMVVVPKPPDWTVLIAVVVSIGGLALLLLLIFGIIFCYKRRIGKQTTYQDEIKRRARSHSQRTDASGQQDGKENQGYVSDDHTSSGPWDRSDSGVTQAKGSGIFEMSDVVNSHPAVYDAVGGSAFKKHRHMTTV</sequence>
<feature type="transmembrane region" description="Helical" evidence="7">
    <location>
        <begin position="154"/>
        <end position="177"/>
    </location>
</feature>
<dbReference type="InterPro" id="IPR011701">
    <property type="entry name" value="MFS"/>
</dbReference>
<dbReference type="PANTHER" id="PTHR43826">
    <property type="entry name" value="GLUCOSE-6-PHOSPHATE EXCHANGER SLC37A4"/>
    <property type="match status" value="1"/>
</dbReference>
<dbReference type="AlphaFoldDB" id="A0A4Z2AY95"/>
<comment type="caution">
    <text evidence="9">The sequence shown here is derived from an EMBL/GenBank/DDBJ whole genome shotgun (WGS) entry which is preliminary data.</text>
</comment>
<evidence type="ECO:0000256" key="7">
    <source>
        <dbReference type="SAM" id="Phobius"/>
    </source>
</evidence>
<organism evidence="9 10">
    <name type="scientific">Takifugu bimaculatus</name>
    <dbReference type="NCBI Taxonomy" id="433685"/>
    <lineage>
        <taxon>Eukaryota</taxon>
        <taxon>Metazoa</taxon>
        <taxon>Chordata</taxon>
        <taxon>Craniata</taxon>
        <taxon>Vertebrata</taxon>
        <taxon>Euteleostomi</taxon>
        <taxon>Actinopterygii</taxon>
        <taxon>Neopterygii</taxon>
        <taxon>Teleostei</taxon>
        <taxon>Neoteleostei</taxon>
        <taxon>Acanthomorphata</taxon>
        <taxon>Eupercaria</taxon>
        <taxon>Tetraodontiformes</taxon>
        <taxon>Tetradontoidea</taxon>
        <taxon>Tetraodontidae</taxon>
        <taxon>Takifugu</taxon>
    </lineage>
</organism>
<evidence type="ECO:0000256" key="4">
    <source>
        <dbReference type="ARBA" id="ARBA00023136"/>
    </source>
</evidence>
<dbReference type="PANTHER" id="PTHR43826:SF10">
    <property type="entry name" value="GLUCOSE-6-PHOSPHATE EXCHANGER SLC37A4"/>
    <property type="match status" value="1"/>
</dbReference>
<dbReference type="InterPro" id="IPR051337">
    <property type="entry name" value="OPA_Antiporter"/>
</dbReference>
<evidence type="ECO:0000313" key="9">
    <source>
        <dbReference type="EMBL" id="TNM84539.1"/>
    </source>
</evidence>
<dbReference type="InterPro" id="IPR036179">
    <property type="entry name" value="Ig-like_dom_sf"/>
</dbReference>
<dbReference type="InterPro" id="IPR013783">
    <property type="entry name" value="Ig-like_fold"/>
</dbReference>
<dbReference type="SUPFAM" id="SSF48726">
    <property type="entry name" value="Immunoglobulin"/>
    <property type="match status" value="1"/>
</dbReference>
<keyword evidence="5" id="KW-0393">Immunoglobulin domain</keyword>
<reference evidence="9 10" key="1">
    <citation type="submission" date="2019-04" db="EMBL/GenBank/DDBJ databases">
        <title>The sequence and de novo assembly of Takifugu bimaculatus genome using PacBio and Hi-C technologies.</title>
        <authorList>
            <person name="Xu P."/>
            <person name="Liu B."/>
            <person name="Zhou Z."/>
        </authorList>
    </citation>
    <scope>NUCLEOTIDE SEQUENCE [LARGE SCALE GENOMIC DNA]</scope>
    <source>
        <strain evidence="9">TB-2018</strain>
        <tissue evidence="9">Muscle</tissue>
    </source>
</reference>
<dbReference type="InterPro" id="IPR036259">
    <property type="entry name" value="MFS_trans_sf"/>
</dbReference>
<evidence type="ECO:0000256" key="2">
    <source>
        <dbReference type="ARBA" id="ARBA00022692"/>
    </source>
</evidence>
<evidence type="ECO:0000259" key="8">
    <source>
        <dbReference type="PROSITE" id="PS50835"/>
    </source>
</evidence>
<feature type="transmembrane region" description="Helical" evidence="7">
    <location>
        <begin position="280"/>
        <end position="299"/>
    </location>
</feature>
<keyword evidence="2 7" id="KW-0812">Transmembrane</keyword>
<dbReference type="Proteomes" id="UP000516260">
    <property type="component" value="Chromosome 9"/>
</dbReference>
<dbReference type="GO" id="GO:0035435">
    <property type="term" value="P:phosphate ion transmembrane transport"/>
    <property type="evidence" value="ECO:0007669"/>
    <property type="project" value="TreeGrafter"/>
</dbReference>
<feature type="transmembrane region" description="Helical" evidence="7">
    <location>
        <begin position="623"/>
        <end position="650"/>
    </location>
</feature>
<feature type="transmembrane region" description="Helical" evidence="7">
    <location>
        <begin position="241"/>
        <end position="259"/>
    </location>
</feature>
<accession>A0A4Z2AY95</accession>
<evidence type="ECO:0000313" key="10">
    <source>
        <dbReference type="Proteomes" id="UP000516260"/>
    </source>
</evidence>
<feature type="non-terminal residue" evidence="9">
    <location>
        <position position="746"/>
    </location>
</feature>
<dbReference type="EMBL" id="SWLE01000022">
    <property type="protein sequence ID" value="TNM84539.1"/>
    <property type="molecule type" value="Genomic_DNA"/>
</dbReference>
<keyword evidence="3 7" id="KW-1133">Transmembrane helix</keyword>
<dbReference type="SUPFAM" id="SSF103473">
    <property type="entry name" value="MFS general substrate transporter"/>
    <property type="match status" value="1"/>
</dbReference>